<organism evidence="4 5">
    <name type="scientific">Aplysia californica</name>
    <name type="common">California sea hare</name>
    <dbReference type="NCBI Taxonomy" id="6500"/>
    <lineage>
        <taxon>Eukaryota</taxon>
        <taxon>Metazoa</taxon>
        <taxon>Spiralia</taxon>
        <taxon>Lophotrochozoa</taxon>
        <taxon>Mollusca</taxon>
        <taxon>Gastropoda</taxon>
        <taxon>Heterobranchia</taxon>
        <taxon>Euthyneura</taxon>
        <taxon>Tectipleura</taxon>
        <taxon>Aplysiida</taxon>
        <taxon>Aplysioidea</taxon>
        <taxon>Aplysiidae</taxon>
        <taxon>Aplysia</taxon>
    </lineage>
</organism>
<feature type="domain" description="Ubiquitin-like" evidence="3">
    <location>
        <begin position="86"/>
        <end position="163"/>
    </location>
</feature>
<feature type="domain" description="UBA" evidence="2">
    <location>
        <begin position="437"/>
        <end position="477"/>
    </location>
</feature>
<dbReference type="PROSITE" id="PS50030">
    <property type="entry name" value="UBA"/>
    <property type="match status" value="3"/>
</dbReference>
<accession>A0ABM1W467</accession>
<dbReference type="PANTHER" id="PTHR12948">
    <property type="entry name" value="NEDD8 ULTIMATE BUSTER-1 BS4 PROTEIN"/>
    <property type="match status" value="1"/>
</dbReference>
<evidence type="ECO:0000313" key="4">
    <source>
        <dbReference type="Proteomes" id="UP000694888"/>
    </source>
</evidence>
<dbReference type="SUPFAM" id="SSF54236">
    <property type="entry name" value="Ubiquitin-like"/>
    <property type="match status" value="1"/>
</dbReference>
<dbReference type="InterPro" id="IPR009060">
    <property type="entry name" value="UBA-like_sf"/>
</dbReference>
<evidence type="ECO:0000313" key="5">
    <source>
        <dbReference type="RefSeq" id="XP_035829460.1"/>
    </source>
</evidence>
<dbReference type="Pfam" id="PF18037">
    <property type="entry name" value="Ubiquitin_5"/>
    <property type="match status" value="1"/>
</dbReference>
<dbReference type="PROSITE" id="PS50053">
    <property type="entry name" value="UBIQUITIN_2"/>
    <property type="match status" value="1"/>
</dbReference>
<dbReference type="Gene3D" id="1.10.8.10">
    <property type="entry name" value="DNA helicase RuvA subunit, C-terminal domain"/>
    <property type="match status" value="3"/>
</dbReference>
<dbReference type="Pfam" id="PF00627">
    <property type="entry name" value="UBA"/>
    <property type="match status" value="2"/>
</dbReference>
<dbReference type="CDD" id="cd17062">
    <property type="entry name" value="Ubl_NUB1"/>
    <property type="match status" value="1"/>
</dbReference>
<dbReference type="Gene3D" id="3.10.20.90">
    <property type="entry name" value="Phosphatidylinositol 3-kinase Catalytic Subunit, Chain A, domain 1"/>
    <property type="match status" value="1"/>
</dbReference>
<gene>
    <name evidence="5" type="primary">LOC101858237</name>
</gene>
<reference evidence="5" key="1">
    <citation type="submission" date="2025-08" db="UniProtKB">
        <authorList>
            <consortium name="RefSeq"/>
        </authorList>
    </citation>
    <scope>IDENTIFICATION</scope>
</reference>
<feature type="compositionally biased region" description="Low complexity" evidence="1">
    <location>
        <begin position="544"/>
        <end position="567"/>
    </location>
</feature>
<feature type="domain" description="UBA" evidence="2">
    <location>
        <begin position="365"/>
        <end position="405"/>
    </location>
</feature>
<protein>
    <submittedName>
        <fullName evidence="5">NEDD8 ultimate buster 1</fullName>
    </submittedName>
</protein>
<name>A0ABM1W467_APLCA</name>
<dbReference type="PANTHER" id="PTHR12948:SF3">
    <property type="entry name" value="NEDD8 ULTIMATE BUSTER 1"/>
    <property type="match status" value="1"/>
</dbReference>
<dbReference type="GeneID" id="101858237"/>
<keyword evidence="4" id="KW-1185">Reference proteome</keyword>
<feature type="compositionally biased region" description="Basic and acidic residues" evidence="1">
    <location>
        <begin position="569"/>
        <end position="583"/>
    </location>
</feature>
<dbReference type="InterPro" id="IPR058666">
    <property type="entry name" value="SASH1/NUB1_homeodomain"/>
</dbReference>
<dbReference type="CDD" id="cd14270">
    <property type="entry name" value="UBA"/>
    <property type="match status" value="2"/>
</dbReference>
<dbReference type="InterPro" id="IPR039749">
    <property type="entry name" value="NUB1"/>
</dbReference>
<sequence length="621" mass="69797">MDSPGRDLLFTKLRERLNADKIKLWLPPYTQDGSSEKGEVPEMLISQYSEEFKFPQLEVAQALEELRVRALTRLEERAKFQAEGLATLRVKLTCQLPTERSPRKLVPVECSLDIRGSDLKELIAAKFDVPQSLLKLICRGRVIADEKTLSNQGVKNGSDLMAMCMTVSEANVIQKDSEFAQVKRTRRAAELLSNRGDDDEHFDVQIADQKGQPINLPKDEKKALTVAMTLHEKGRSALKEKKVTLALPLLLEADEEFSKCRAEILKTVDNYAILCLDVVWCYFLLKNLEQLPDAESRLHKSEECFKLSYGEQMERLTAIKGGTGTEQALFMRLYLLQGIVAFHQGQLSQARNLLGRAQFVLSLLHVDPDKLNEVMLMGFTEREARLGLRAKNGNIQQAVDHIMKQKQEKEEINQRVKKEWKQRVRAKKLGKTRSGQLVNMEHYDTLVAMEFSRGAAAEALKQADNNFDAALEVLNQQPQLRLLPDPEKQPMQITEASLEQVVAMGFPLEMARQALENSNGDLLRTINLMLERAGSLAASTTAHSAVSSGSSTSNSSSTSSSSSCSTETPEEKKERLRKEKEELDSLVQDINRDENDHLDLTLTEEREALGVYQGLLDSVAV</sequence>
<dbReference type="InterPro" id="IPR000626">
    <property type="entry name" value="Ubiquitin-like_dom"/>
</dbReference>
<evidence type="ECO:0000256" key="1">
    <source>
        <dbReference type="SAM" id="MobiDB-lite"/>
    </source>
</evidence>
<dbReference type="Proteomes" id="UP000694888">
    <property type="component" value="Unplaced"/>
</dbReference>
<dbReference type="SUPFAM" id="SSF46934">
    <property type="entry name" value="UBA-like"/>
    <property type="match status" value="3"/>
</dbReference>
<dbReference type="RefSeq" id="XP_035829460.1">
    <property type="nucleotide sequence ID" value="XM_035973567.1"/>
</dbReference>
<feature type="region of interest" description="Disordered" evidence="1">
    <location>
        <begin position="544"/>
        <end position="594"/>
    </location>
</feature>
<proteinExistence type="predicted"/>
<dbReference type="CDD" id="cd14291">
    <property type="entry name" value="UBA1_NUB1_like"/>
    <property type="match status" value="1"/>
</dbReference>
<dbReference type="Pfam" id="PF26285">
    <property type="entry name" value="SASH1_Homeodomain"/>
    <property type="match status" value="1"/>
</dbReference>
<evidence type="ECO:0000259" key="2">
    <source>
        <dbReference type="PROSITE" id="PS50030"/>
    </source>
</evidence>
<feature type="domain" description="UBA" evidence="2">
    <location>
        <begin position="492"/>
        <end position="532"/>
    </location>
</feature>
<dbReference type="InterPro" id="IPR015940">
    <property type="entry name" value="UBA"/>
</dbReference>
<evidence type="ECO:0000259" key="3">
    <source>
        <dbReference type="PROSITE" id="PS50053"/>
    </source>
</evidence>
<dbReference type="InterPro" id="IPR041207">
    <property type="entry name" value="NUB1_ubiquitin-like_dom"/>
</dbReference>
<dbReference type="SMART" id="SM00165">
    <property type="entry name" value="UBA"/>
    <property type="match status" value="3"/>
</dbReference>
<dbReference type="InterPro" id="IPR029071">
    <property type="entry name" value="Ubiquitin-like_domsf"/>
</dbReference>